<comment type="caution">
    <text evidence="3">The sequence shown here is derived from an EMBL/GenBank/DDBJ whole genome shotgun (WGS) entry which is preliminary data.</text>
</comment>
<keyword evidence="2" id="KW-0812">Transmembrane</keyword>
<feature type="transmembrane region" description="Helical" evidence="2">
    <location>
        <begin position="389"/>
        <end position="410"/>
    </location>
</feature>
<gene>
    <name evidence="3" type="ORF">RS81_02617</name>
</gene>
<feature type="compositionally biased region" description="Polar residues" evidence="1">
    <location>
        <begin position="608"/>
        <end position="619"/>
    </location>
</feature>
<evidence type="ECO:0000313" key="4">
    <source>
        <dbReference type="Proteomes" id="UP000033956"/>
    </source>
</evidence>
<proteinExistence type="predicted"/>
<feature type="transmembrane region" description="Helical" evidence="2">
    <location>
        <begin position="446"/>
        <end position="465"/>
    </location>
</feature>
<feature type="transmembrane region" description="Helical" evidence="2">
    <location>
        <begin position="417"/>
        <end position="440"/>
    </location>
</feature>
<evidence type="ECO:0000313" key="3">
    <source>
        <dbReference type="EMBL" id="KJL38346.1"/>
    </source>
</evidence>
<evidence type="ECO:0000256" key="1">
    <source>
        <dbReference type="SAM" id="MobiDB-lite"/>
    </source>
</evidence>
<reference evidence="3 4" key="1">
    <citation type="submission" date="2015-02" db="EMBL/GenBank/DDBJ databases">
        <title>Draft genome sequences of ten Microbacterium spp. with emphasis on heavy metal contaminated environments.</title>
        <authorList>
            <person name="Corretto E."/>
        </authorList>
    </citation>
    <scope>NUCLEOTIDE SEQUENCE [LARGE SCALE GENOMIC DNA]</scope>
    <source>
        <strain evidence="3 4">DSM 12510</strain>
    </source>
</reference>
<feature type="transmembrane region" description="Helical" evidence="2">
    <location>
        <begin position="192"/>
        <end position="211"/>
    </location>
</feature>
<dbReference type="PATRIC" id="fig|92835.4.peg.2652"/>
<feature type="compositionally biased region" description="Basic and acidic residues" evidence="1">
    <location>
        <begin position="589"/>
        <end position="601"/>
    </location>
</feature>
<sequence length="977" mass="104483">MGITRVLELRIHGIANSPPADALLANDEEIMREDGDAQGSFWRVKAPAVTPPGLAPMTGATDAAPQITTEAYSWGNQARSGGSALAVIGRSIVHVGWLLVLPFGLCNLAYWARRRINGEGEHPKIWLGGDGAGLIRVFALLQTLFYTVGLLAVFVHLIAAECFPTPARGEPQEVCAVLPTWLDFLAAWTPNARAALLSLAPIAVILFLYIVSRRARADFHPETAFDDEAVPRADRGKTRGENAPPIPPILGSQGFWQRTRTAETAERTHLAAVFGLILAVLAVDALLDATGLGLVEVLGQIPAVIDTAAFPFVMSLIGIVVVAVTLALAWTGALSGENQGRRSLRGFSAFVLIFAALAFAVWLVWAIWIDKAEAVYTDAGTTNGLHGMILVPTAIAALGALIALASLSWGYGRIVRYVCAALIFAALVCGVIATAFLTTFEDQLRMSAVAAVLVVIAVAASYSPLGAAKNREVSVVAGWHGNGAAVALLIAWFSSLAITSLLVLGSYALLTTNTDTPDTRAHLRTASAGDAAAGTPSEIPLPEFYSRFATMLVLIMIVIAVAVLIALVGALHRFPAFSLPGMLFPKDLTPDQSREQKERDVSLGGVTSIPNDYPTSEHQPSGRLRSVAHARRIAGLAHRGEPVLQLLAILTAAALLVLGIPVLGVWLEGFPLWGELQRVSGWALGLLALTAVAWVVSNAATSAERPLGLVWDIVCFFPRAGHPFTAPCYAERAVPEVAKRVRRFIKETRADGDDPYVILSAHSMGATIAIAALFMLELGTAVAPDADKSADDEADDSQDVVPRVALLTHGVQIRAYFSRFFPEVFGPRVLGTRGTRGPSLVRTDPWKKQVIDEARQPRASLGAASDAPTLVSLLGGSFTDADAWKAPRWRNLWRRTDYLGFPVLAYPSEISERDGTTVIGNPIDRGATERCPSSYLWKIARHNDYLSTAQYREARDELVDQLREGSAVAVTAVSGAR</sequence>
<evidence type="ECO:0000256" key="2">
    <source>
        <dbReference type="SAM" id="Phobius"/>
    </source>
</evidence>
<dbReference type="InterPro" id="IPR029058">
    <property type="entry name" value="AB_hydrolase_fold"/>
</dbReference>
<name>A0A0M2H3S7_9MICO</name>
<dbReference type="AlphaFoldDB" id="A0A0M2H3S7"/>
<dbReference type="OrthoDB" id="4320047at2"/>
<dbReference type="EMBL" id="JYIZ01000055">
    <property type="protein sequence ID" value="KJL38346.1"/>
    <property type="molecule type" value="Genomic_DNA"/>
</dbReference>
<feature type="transmembrane region" description="Helical" evidence="2">
    <location>
        <begin position="268"/>
        <end position="287"/>
    </location>
</feature>
<feature type="transmembrane region" description="Helical" evidence="2">
    <location>
        <begin position="548"/>
        <end position="571"/>
    </location>
</feature>
<dbReference type="SUPFAM" id="SSF53474">
    <property type="entry name" value="alpha/beta-Hydrolases"/>
    <property type="match status" value="1"/>
</dbReference>
<feature type="transmembrane region" description="Helical" evidence="2">
    <location>
        <begin position="756"/>
        <end position="776"/>
    </location>
</feature>
<accession>A0A0M2H3S7</accession>
<feature type="transmembrane region" description="Helical" evidence="2">
    <location>
        <begin position="646"/>
        <end position="667"/>
    </location>
</feature>
<feature type="transmembrane region" description="Helical" evidence="2">
    <location>
        <begin position="679"/>
        <end position="696"/>
    </location>
</feature>
<feature type="transmembrane region" description="Helical" evidence="2">
    <location>
        <begin position="92"/>
        <end position="112"/>
    </location>
</feature>
<dbReference type="RefSeq" id="WP_045276538.1">
    <property type="nucleotide sequence ID" value="NZ_BAAAUP010000003.1"/>
</dbReference>
<feature type="transmembrane region" description="Helical" evidence="2">
    <location>
        <begin position="486"/>
        <end position="510"/>
    </location>
</feature>
<feature type="transmembrane region" description="Helical" evidence="2">
    <location>
        <begin position="133"/>
        <end position="159"/>
    </location>
</feature>
<evidence type="ECO:0008006" key="5">
    <source>
        <dbReference type="Google" id="ProtNLM"/>
    </source>
</evidence>
<feature type="transmembrane region" description="Helical" evidence="2">
    <location>
        <begin position="307"/>
        <end position="334"/>
    </location>
</feature>
<organism evidence="3 4">
    <name type="scientific">Microbacterium terrae</name>
    <dbReference type="NCBI Taxonomy" id="69369"/>
    <lineage>
        <taxon>Bacteria</taxon>
        <taxon>Bacillati</taxon>
        <taxon>Actinomycetota</taxon>
        <taxon>Actinomycetes</taxon>
        <taxon>Micrococcales</taxon>
        <taxon>Microbacteriaceae</taxon>
        <taxon>Microbacterium</taxon>
    </lineage>
</organism>
<feature type="transmembrane region" description="Helical" evidence="2">
    <location>
        <begin position="346"/>
        <end position="369"/>
    </location>
</feature>
<keyword evidence="4" id="KW-1185">Reference proteome</keyword>
<feature type="region of interest" description="Disordered" evidence="1">
    <location>
        <begin position="589"/>
        <end position="623"/>
    </location>
</feature>
<dbReference type="Proteomes" id="UP000033956">
    <property type="component" value="Unassembled WGS sequence"/>
</dbReference>
<dbReference type="STRING" id="92835.RS81_02617"/>
<protein>
    <recommendedName>
        <fullName evidence="5">Alpha/beta hydrolase family protein</fullName>
    </recommendedName>
</protein>
<keyword evidence="2" id="KW-0472">Membrane</keyword>
<keyword evidence="2" id="KW-1133">Transmembrane helix</keyword>